<evidence type="ECO:0000313" key="3">
    <source>
        <dbReference type="Proteomes" id="UP001189429"/>
    </source>
</evidence>
<dbReference type="Proteomes" id="UP001189429">
    <property type="component" value="Unassembled WGS sequence"/>
</dbReference>
<keyword evidence="3" id="KW-1185">Reference proteome</keyword>
<reference evidence="2" key="1">
    <citation type="submission" date="2023-10" db="EMBL/GenBank/DDBJ databases">
        <authorList>
            <person name="Chen Y."/>
            <person name="Shah S."/>
            <person name="Dougan E. K."/>
            <person name="Thang M."/>
            <person name="Chan C."/>
        </authorList>
    </citation>
    <scope>NUCLEOTIDE SEQUENCE [LARGE SCALE GENOMIC DNA]</scope>
</reference>
<organism evidence="2 3">
    <name type="scientific">Prorocentrum cordatum</name>
    <dbReference type="NCBI Taxonomy" id="2364126"/>
    <lineage>
        <taxon>Eukaryota</taxon>
        <taxon>Sar</taxon>
        <taxon>Alveolata</taxon>
        <taxon>Dinophyceae</taxon>
        <taxon>Prorocentrales</taxon>
        <taxon>Prorocentraceae</taxon>
        <taxon>Prorocentrum</taxon>
    </lineage>
</organism>
<feature type="region of interest" description="Disordered" evidence="1">
    <location>
        <begin position="1"/>
        <end position="21"/>
    </location>
</feature>
<evidence type="ECO:0000256" key="1">
    <source>
        <dbReference type="SAM" id="MobiDB-lite"/>
    </source>
</evidence>
<comment type="caution">
    <text evidence="2">The sequence shown here is derived from an EMBL/GenBank/DDBJ whole genome shotgun (WGS) entry which is preliminary data.</text>
</comment>
<evidence type="ECO:0000313" key="2">
    <source>
        <dbReference type="EMBL" id="CAK0874368.1"/>
    </source>
</evidence>
<gene>
    <name evidence="2" type="ORF">PCOR1329_LOCUS59309</name>
</gene>
<dbReference type="EMBL" id="CAUYUJ010017393">
    <property type="protein sequence ID" value="CAK0874368.1"/>
    <property type="molecule type" value="Genomic_DNA"/>
</dbReference>
<feature type="region of interest" description="Disordered" evidence="1">
    <location>
        <begin position="186"/>
        <end position="206"/>
    </location>
</feature>
<sequence>MQAQLAARASEESGSKKGRAGRYHTQVYQRLALHTAKAVVGLDLQGRRIQGALTMVALVPTDHPNLLAMQERGRQFNEAKEAAKAAGNQKALQDLKWAHLQIWIALCLAVTGDPRIPDDKEAKLKAHRSNVQSVAQLEAGVVVRQQKKAFKQNGWKTDMYRIELFTLPEVRPICFELMEAILTKPRTISKPGTPPRGLTSGMPCRI</sequence>
<accession>A0ABN9VM44</accession>
<name>A0ABN9VM44_9DINO</name>
<proteinExistence type="predicted"/>
<protein>
    <submittedName>
        <fullName evidence="2">Uncharacterized protein</fullName>
    </submittedName>
</protein>